<protein>
    <submittedName>
        <fullName evidence="3">Uncharacterized conserved protein YndB, AHSA1/START domain</fullName>
    </submittedName>
</protein>
<dbReference type="RefSeq" id="WP_200817337.1">
    <property type="nucleotide sequence ID" value="NZ_FUZZ01000004.1"/>
</dbReference>
<accession>A0A1T5P8Y8</accession>
<dbReference type="Pfam" id="PF08327">
    <property type="entry name" value="AHSA1"/>
    <property type="match status" value="1"/>
</dbReference>
<dbReference type="InterPro" id="IPR023393">
    <property type="entry name" value="START-like_dom_sf"/>
</dbReference>
<sequence>MASHETPWVEAQMLIRKPVSIVFNAFIDPDVTRHFWFTKGSDKLAVGKTITWEWEMYQVSAKVEVKEIIPNKKITVTWNEPPTTIDFHFQAVDDHSTYVVIKNYGFTKTGDELLRAINDNTGGFTTVLDGLKAYLEHNINLNLIADKFPKGVATH</sequence>
<keyword evidence="4" id="KW-1185">Reference proteome</keyword>
<evidence type="ECO:0000259" key="2">
    <source>
        <dbReference type="Pfam" id="PF08327"/>
    </source>
</evidence>
<name>A0A1T5P8Y8_9BACT</name>
<gene>
    <name evidence="3" type="ORF">SAMN05660461_4921</name>
</gene>
<dbReference type="STRING" id="393003.SAMN05660461_4921"/>
<dbReference type="AlphaFoldDB" id="A0A1T5P8Y8"/>
<proteinExistence type="inferred from homology"/>
<dbReference type="Proteomes" id="UP000190166">
    <property type="component" value="Unassembled WGS sequence"/>
</dbReference>
<evidence type="ECO:0000313" key="3">
    <source>
        <dbReference type="EMBL" id="SKD09043.1"/>
    </source>
</evidence>
<organism evidence="3 4">
    <name type="scientific">Chitinophaga ginsengisegetis</name>
    <dbReference type="NCBI Taxonomy" id="393003"/>
    <lineage>
        <taxon>Bacteria</taxon>
        <taxon>Pseudomonadati</taxon>
        <taxon>Bacteroidota</taxon>
        <taxon>Chitinophagia</taxon>
        <taxon>Chitinophagales</taxon>
        <taxon>Chitinophagaceae</taxon>
        <taxon>Chitinophaga</taxon>
    </lineage>
</organism>
<evidence type="ECO:0000256" key="1">
    <source>
        <dbReference type="ARBA" id="ARBA00006817"/>
    </source>
</evidence>
<dbReference type="EMBL" id="FUZZ01000004">
    <property type="protein sequence ID" value="SKD09043.1"/>
    <property type="molecule type" value="Genomic_DNA"/>
</dbReference>
<reference evidence="3 4" key="1">
    <citation type="submission" date="2017-02" db="EMBL/GenBank/DDBJ databases">
        <authorList>
            <person name="Peterson S.W."/>
        </authorList>
    </citation>
    <scope>NUCLEOTIDE SEQUENCE [LARGE SCALE GENOMIC DNA]</scope>
    <source>
        <strain evidence="3 4">DSM 18108</strain>
    </source>
</reference>
<dbReference type="Gene3D" id="3.30.530.20">
    <property type="match status" value="1"/>
</dbReference>
<feature type="domain" description="Activator of Hsp90 ATPase homologue 1/2-like C-terminal" evidence="2">
    <location>
        <begin position="18"/>
        <end position="136"/>
    </location>
</feature>
<evidence type="ECO:0000313" key="4">
    <source>
        <dbReference type="Proteomes" id="UP000190166"/>
    </source>
</evidence>
<comment type="similarity">
    <text evidence="1">Belongs to the AHA1 family.</text>
</comment>
<dbReference type="InterPro" id="IPR013538">
    <property type="entry name" value="ASHA1/2-like_C"/>
</dbReference>
<dbReference type="CDD" id="cd08901">
    <property type="entry name" value="SRPBCC_CalC_Aha1-like_8"/>
    <property type="match status" value="1"/>
</dbReference>
<dbReference type="SUPFAM" id="SSF55961">
    <property type="entry name" value="Bet v1-like"/>
    <property type="match status" value="1"/>
</dbReference>